<dbReference type="EMBL" id="MHUS01000023">
    <property type="protein sequence ID" value="OHA80454.1"/>
    <property type="molecule type" value="Genomic_DNA"/>
</dbReference>
<keyword evidence="1" id="KW-0059">Arsenical resistance</keyword>
<protein>
    <recommendedName>
        <fullName evidence="2">Phosphotyrosine protein phosphatase I domain-containing protein</fullName>
    </recommendedName>
</protein>
<dbReference type="PANTHER" id="PTHR43428">
    <property type="entry name" value="ARSENATE REDUCTASE"/>
    <property type="match status" value="1"/>
</dbReference>
<gene>
    <name evidence="3" type="ORF">A2675_04280</name>
</gene>
<evidence type="ECO:0000313" key="3">
    <source>
        <dbReference type="EMBL" id="OHA80454.1"/>
    </source>
</evidence>
<organism evidence="3 4">
    <name type="scientific">Candidatus Yonathbacteria bacterium RIFCSPHIGHO2_01_FULL_51_10</name>
    <dbReference type="NCBI Taxonomy" id="1802723"/>
    <lineage>
        <taxon>Bacteria</taxon>
        <taxon>Candidatus Yonathiibacteriota</taxon>
    </lineage>
</organism>
<sequence>MNILFVCRGNIGRSVMAEYLFNTLTEGKYAVQSAGTKLSGPEQPLRELSLAESVILCMKEEGLDVSEHKRTQLRPEMVEHADKIIVMAEPETIPRYLSQSNKMTYWNVPDVGVSPTLEGDRNIRDQIKSLVQDLVKMNSL</sequence>
<dbReference type="STRING" id="1802723.A2675_04280"/>
<dbReference type="GO" id="GO:0046685">
    <property type="term" value="P:response to arsenic-containing substance"/>
    <property type="evidence" value="ECO:0007669"/>
    <property type="project" value="UniProtKB-KW"/>
</dbReference>
<comment type="caution">
    <text evidence="3">The sequence shown here is derived from an EMBL/GenBank/DDBJ whole genome shotgun (WGS) entry which is preliminary data.</text>
</comment>
<evidence type="ECO:0000313" key="4">
    <source>
        <dbReference type="Proteomes" id="UP000176997"/>
    </source>
</evidence>
<dbReference type="InterPro" id="IPR023485">
    <property type="entry name" value="Ptyr_pPase"/>
</dbReference>
<dbReference type="Pfam" id="PF01451">
    <property type="entry name" value="LMWPc"/>
    <property type="match status" value="1"/>
</dbReference>
<name>A0A1G2S5Q2_9BACT</name>
<reference evidence="3 4" key="1">
    <citation type="journal article" date="2016" name="Nat. Commun.">
        <title>Thousands of microbial genomes shed light on interconnected biogeochemical processes in an aquifer system.</title>
        <authorList>
            <person name="Anantharaman K."/>
            <person name="Brown C.T."/>
            <person name="Hug L.A."/>
            <person name="Sharon I."/>
            <person name="Castelle C.J."/>
            <person name="Probst A.J."/>
            <person name="Thomas B.C."/>
            <person name="Singh A."/>
            <person name="Wilkins M.J."/>
            <person name="Karaoz U."/>
            <person name="Brodie E.L."/>
            <person name="Williams K.H."/>
            <person name="Hubbard S.S."/>
            <person name="Banfield J.F."/>
        </authorList>
    </citation>
    <scope>NUCLEOTIDE SEQUENCE [LARGE SCALE GENOMIC DNA]</scope>
</reference>
<dbReference type="Proteomes" id="UP000176997">
    <property type="component" value="Unassembled WGS sequence"/>
</dbReference>
<evidence type="ECO:0000259" key="2">
    <source>
        <dbReference type="SMART" id="SM00226"/>
    </source>
</evidence>
<evidence type="ECO:0000256" key="1">
    <source>
        <dbReference type="ARBA" id="ARBA00022849"/>
    </source>
</evidence>
<proteinExistence type="predicted"/>
<dbReference type="SMART" id="SM00226">
    <property type="entry name" value="LMWPc"/>
    <property type="match status" value="1"/>
</dbReference>
<dbReference type="PANTHER" id="PTHR43428:SF1">
    <property type="entry name" value="ARSENATE REDUCTASE"/>
    <property type="match status" value="1"/>
</dbReference>
<dbReference type="SUPFAM" id="SSF52788">
    <property type="entry name" value="Phosphotyrosine protein phosphatases I"/>
    <property type="match status" value="1"/>
</dbReference>
<dbReference type="Gene3D" id="3.40.50.2300">
    <property type="match status" value="1"/>
</dbReference>
<accession>A0A1G2S5Q2</accession>
<dbReference type="InterPro" id="IPR036196">
    <property type="entry name" value="Ptyr_pPase_sf"/>
</dbReference>
<dbReference type="AlphaFoldDB" id="A0A1G2S5Q2"/>
<feature type="domain" description="Phosphotyrosine protein phosphatase I" evidence="2">
    <location>
        <begin position="1"/>
        <end position="137"/>
    </location>
</feature>